<proteinExistence type="predicted"/>
<evidence type="ECO:0000313" key="6">
    <source>
        <dbReference type="Proteomes" id="UP000239549"/>
    </source>
</evidence>
<accession>A0A2L2XAH7</accession>
<dbReference type="SUPFAM" id="SSF53901">
    <property type="entry name" value="Thiolase-like"/>
    <property type="match status" value="2"/>
</dbReference>
<dbReference type="Pfam" id="PF12172">
    <property type="entry name" value="zf-ChsH2"/>
    <property type="match status" value="1"/>
</dbReference>
<dbReference type="InterPro" id="IPR052513">
    <property type="entry name" value="Thioester_dehydratase-like"/>
</dbReference>
<dbReference type="InterPro" id="IPR022002">
    <property type="entry name" value="ChsH2_Znr"/>
</dbReference>
<organism evidence="5 6">
    <name type="scientific">Desulfocucumis palustris</name>
    <dbReference type="NCBI Taxonomy" id="1898651"/>
    <lineage>
        <taxon>Bacteria</taxon>
        <taxon>Bacillati</taxon>
        <taxon>Bacillota</taxon>
        <taxon>Clostridia</taxon>
        <taxon>Eubacteriales</taxon>
        <taxon>Desulfocucumaceae</taxon>
        <taxon>Desulfocucumis</taxon>
    </lineage>
</organism>
<reference evidence="6" key="1">
    <citation type="submission" date="2018-02" db="EMBL/GenBank/DDBJ databases">
        <title>Genome sequence of Desulfocucumis palustris strain NAW-5.</title>
        <authorList>
            <person name="Watanabe M."/>
            <person name="Kojima H."/>
            <person name="Fukui M."/>
        </authorList>
    </citation>
    <scope>NUCLEOTIDE SEQUENCE [LARGE SCALE GENOMIC DNA]</scope>
    <source>
        <strain evidence="6">NAW-5</strain>
    </source>
</reference>
<comment type="caution">
    <text evidence="5">The sequence shown here is derived from an EMBL/GenBank/DDBJ whole genome shotgun (WGS) entry which is preliminary data.</text>
</comment>
<feature type="domain" description="ChsH2 C-terminal OB-fold" evidence="2">
    <location>
        <begin position="395"/>
        <end position="451"/>
    </location>
</feature>
<dbReference type="PANTHER" id="PTHR34075">
    <property type="entry name" value="BLR3430 PROTEIN"/>
    <property type="match status" value="1"/>
</dbReference>
<feature type="domain" description="Beta-ketoacyl-[acyl-carrier-protein] synthase III C-terminal" evidence="3">
    <location>
        <begin position="209"/>
        <end position="288"/>
    </location>
</feature>
<dbReference type="Proteomes" id="UP000239549">
    <property type="component" value="Unassembled WGS sequence"/>
</dbReference>
<evidence type="ECO:0000313" key="5">
    <source>
        <dbReference type="EMBL" id="GBF33062.1"/>
    </source>
</evidence>
<dbReference type="InterPro" id="IPR012340">
    <property type="entry name" value="NA-bd_OB-fold"/>
</dbReference>
<evidence type="ECO:0000256" key="1">
    <source>
        <dbReference type="ARBA" id="ARBA00022679"/>
    </source>
</evidence>
<dbReference type="EMBL" id="BFAV01000073">
    <property type="protein sequence ID" value="GBF33062.1"/>
    <property type="molecule type" value="Genomic_DNA"/>
</dbReference>
<dbReference type="OrthoDB" id="9785144at2"/>
<dbReference type="Gene3D" id="3.40.47.10">
    <property type="match status" value="2"/>
</dbReference>
<sequence length="473" mass="52026">MLGIVAYGAYIPFNRLDRKRYKEFFGEPAPPGEKAVANYDEDSVSMAVEAARDCLSAPEKPPFNVLYFATSSPPYGEKQSAATVAAALDSPRQVRAGDYTCSLRSGSGALLAGFDAVASGAGNALVTVADCRLGAPQSQWEQISGDGAAAFLLGSEKVLASLEGHVSISAELLSQWREPGERFVRGWEERFYISRGYNSIVRSAVEELLKKKGLKPSDINRLVLYGPSPRYQMALAKSMGFDLAVVQDSLFSTAGQAGAANAPMMLAAALEEAAPGDLILLATFGEGSDAILFRATEKIRDFRPGRGVKGHLASKKTGLNYNTYLKWRQLLEYEPPRRPDFIRPSAPAMFRELKKKYAFYGSLCTRCATPQFPRQRVCVNCQARDEMREYCFADKKARVATYAIDYLTFSQDPPTVLGVLDFQGGGRILCEMTDCDIDKIEIGMEVEMSFRKLYTAGGVHNYFWKARPKRQGV</sequence>
<dbReference type="Pfam" id="PF01796">
    <property type="entry name" value="OB_ChsH2_C"/>
    <property type="match status" value="1"/>
</dbReference>
<name>A0A2L2XAH7_9FIRM</name>
<evidence type="ECO:0000259" key="4">
    <source>
        <dbReference type="Pfam" id="PF12172"/>
    </source>
</evidence>
<dbReference type="RefSeq" id="WP_104371509.1">
    <property type="nucleotide sequence ID" value="NZ_BFAV01000073.1"/>
</dbReference>
<dbReference type="PANTHER" id="PTHR34075:SF5">
    <property type="entry name" value="BLR3430 PROTEIN"/>
    <property type="match status" value="1"/>
</dbReference>
<dbReference type="AlphaFoldDB" id="A0A2L2XAH7"/>
<dbReference type="InterPro" id="IPR002878">
    <property type="entry name" value="ChsH2_C"/>
</dbReference>
<keyword evidence="1" id="KW-0808">Transferase</keyword>
<dbReference type="InterPro" id="IPR013747">
    <property type="entry name" value="ACP_syn_III_C"/>
</dbReference>
<dbReference type="SUPFAM" id="SSF50249">
    <property type="entry name" value="Nucleic acid-binding proteins"/>
    <property type="match status" value="1"/>
</dbReference>
<dbReference type="GO" id="GO:0016746">
    <property type="term" value="F:acyltransferase activity"/>
    <property type="evidence" value="ECO:0007669"/>
    <property type="project" value="InterPro"/>
</dbReference>
<evidence type="ECO:0000259" key="3">
    <source>
        <dbReference type="Pfam" id="PF08541"/>
    </source>
</evidence>
<evidence type="ECO:0000259" key="2">
    <source>
        <dbReference type="Pfam" id="PF01796"/>
    </source>
</evidence>
<dbReference type="InterPro" id="IPR016039">
    <property type="entry name" value="Thiolase-like"/>
</dbReference>
<feature type="domain" description="ChsH2 rubredoxin-like zinc ribbon" evidence="4">
    <location>
        <begin position="352"/>
        <end position="385"/>
    </location>
</feature>
<gene>
    <name evidence="5" type="ORF">DCCM_2159</name>
</gene>
<protein>
    <submittedName>
        <fullName evidence="5">Hydroxymethylglutaryl-CoA synthase</fullName>
    </submittedName>
</protein>
<dbReference type="Pfam" id="PF08541">
    <property type="entry name" value="ACP_syn_III_C"/>
    <property type="match status" value="1"/>
</dbReference>
<keyword evidence="6" id="KW-1185">Reference proteome</keyword>